<proteinExistence type="predicted"/>
<dbReference type="Proteomes" id="UP000834106">
    <property type="component" value="Chromosome 2"/>
</dbReference>
<keyword evidence="1" id="KW-0456">Lyase</keyword>
<dbReference type="InterPro" id="IPR006840">
    <property type="entry name" value="ChaC"/>
</dbReference>
<dbReference type="GO" id="GO:0061928">
    <property type="term" value="F:glutathione specific gamma-glutamylcyclotransferase activity"/>
    <property type="evidence" value="ECO:0007669"/>
    <property type="project" value="InterPro"/>
</dbReference>
<protein>
    <recommendedName>
        <fullName evidence="4">Gamma-glutamylcyclotransferase</fullName>
    </recommendedName>
</protein>
<dbReference type="Pfam" id="PF04752">
    <property type="entry name" value="ChaC"/>
    <property type="match status" value="1"/>
</dbReference>
<dbReference type="PANTHER" id="PTHR12192:SF19">
    <property type="entry name" value="GAMMA-GLUTAMYLCYCLOTRANSFERASE 2-2"/>
    <property type="match status" value="1"/>
</dbReference>
<evidence type="ECO:0000313" key="2">
    <source>
        <dbReference type="EMBL" id="CAI9755564.1"/>
    </source>
</evidence>
<dbReference type="PANTHER" id="PTHR12192">
    <property type="entry name" value="CATION TRANSPORT PROTEIN CHAC-RELATED"/>
    <property type="match status" value="1"/>
</dbReference>
<dbReference type="EMBL" id="OU503037">
    <property type="protein sequence ID" value="CAI9755564.1"/>
    <property type="molecule type" value="Genomic_DNA"/>
</dbReference>
<evidence type="ECO:0008006" key="4">
    <source>
        <dbReference type="Google" id="ProtNLM"/>
    </source>
</evidence>
<dbReference type="GO" id="GO:0006751">
    <property type="term" value="P:glutathione catabolic process"/>
    <property type="evidence" value="ECO:0007669"/>
    <property type="project" value="InterPro"/>
</dbReference>
<evidence type="ECO:0000313" key="3">
    <source>
        <dbReference type="Proteomes" id="UP000834106"/>
    </source>
</evidence>
<dbReference type="GO" id="GO:0005737">
    <property type="term" value="C:cytoplasm"/>
    <property type="evidence" value="ECO:0007669"/>
    <property type="project" value="TreeGrafter"/>
</dbReference>
<name>A0AAD1YQ95_9LAMI</name>
<reference evidence="2" key="1">
    <citation type="submission" date="2023-05" db="EMBL/GenBank/DDBJ databases">
        <authorList>
            <person name="Huff M."/>
        </authorList>
    </citation>
    <scope>NUCLEOTIDE SEQUENCE</scope>
</reference>
<organism evidence="2 3">
    <name type="scientific">Fraxinus pennsylvanica</name>
    <dbReference type="NCBI Taxonomy" id="56036"/>
    <lineage>
        <taxon>Eukaryota</taxon>
        <taxon>Viridiplantae</taxon>
        <taxon>Streptophyta</taxon>
        <taxon>Embryophyta</taxon>
        <taxon>Tracheophyta</taxon>
        <taxon>Spermatophyta</taxon>
        <taxon>Magnoliopsida</taxon>
        <taxon>eudicotyledons</taxon>
        <taxon>Gunneridae</taxon>
        <taxon>Pentapetalae</taxon>
        <taxon>asterids</taxon>
        <taxon>lamiids</taxon>
        <taxon>Lamiales</taxon>
        <taxon>Oleaceae</taxon>
        <taxon>Oleeae</taxon>
        <taxon>Fraxinus</taxon>
    </lineage>
</organism>
<evidence type="ECO:0000256" key="1">
    <source>
        <dbReference type="ARBA" id="ARBA00023239"/>
    </source>
</evidence>
<dbReference type="AlphaFoldDB" id="A0AAD1YQ95"/>
<gene>
    <name evidence="2" type="ORF">FPE_LOCUS2995</name>
</gene>
<sequence length="181" mass="20850">MIFGQCQKCLDVVGSFSYQRIKMVFWVFGYGSLVWNPGFEYDEKIIGYIKDYRRVFDLACIDHRGTPQHPARTCTLEQYDGAICNRATSLRLGAKVVQYYLIIVENSCPCPSFLLGQRCGNWDHAGIQKVGAKVVQYYLKLKNLSEVLPCLSIRQNEVETFEIQNLYVTKFDVIYRCLDAT</sequence>
<keyword evidence="3" id="KW-1185">Reference proteome</keyword>
<accession>A0AAD1YQ95</accession>